<dbReference type="Proteomes" id="UP001138997">
    <property type="component" value="Unassembled WGS sequence"/>
</dbReference>
<feature type="transmembrane region" description="Helical" evidence="8">
    <location>
        <begin position="304"/>
        <end position="328"/>
    </location>
</feature>
<evidence type="ECO:0000256" key="8">
    <source>
        <dbReference type="SAM" id="Phobius"/>
    </source>
</evidence>
<feature type="transmembrane region" description="Helical" evidence="8">
    <location>
        <begin position="244"/>
        <end position="263"/>
    </location>
</feature>
<evidence type="ECO:0000256" key="1">
    <source>
        <dbReference type="ARBA" id="ARBA00004651"/>
    </source>
</evidence>
<keyword evidence="10" id="KW-0808">Transferase</keyword>
<feature type="transmembrane region" description="Helical" evidence="8">
    <location>
        <begin position="162"/>
        <end position="179"/>
    </location>
</feature>
<keyword evidence="11" id="KW-1185">Reference proteome</keyword>
<feature type="transmembrane region" description="Helical" evidence="8">
    <location>
        <begin position="133"/>
        <end position="150"/>
    </location>
</feature>
<dbReference type="EMBL" id="JAJOMB010000013">
    <property type="protein sequence ID" value="MCD5313720.1"/>
    <property type="molecule type" value="Genomic_DNA"/>
</dbReference>
<protein>
    <submittedName>
        <fullName evidence="10">Acyltransferase family protein</fullName>
    </submittedName>
</protein>
<sequence length="368" mass="39570">MAQNPAVVDLRGSGRVVWIDTVRGLTIALVVLLHATEWVQETGVRISAWDPVNELAETLRMPMFFLCSGILAAKWLHGPWRELFGRRVLVLGWVYLLWQVIGSGQALVAAQITGDQLTPLRMLASLLASPLRPRFELWFIWALAVIFVLARLGSGRSPGRQIGLGLVVAALAFSSLVPAGLNEGWAGVPRYYVFFLIGCYHRPLLLALGAGMTRIRAWAAVAAWLLTTGLALQFGVLGWPGVGLAARLVAVLAGVALGLLLQPLKVFGHLGSRTLAIYLAHTPLVVLMVFLFDQAGGTGADHTVLLSIPLVFSVLAVALSLALHWLALRGGLRVLYGPPRALMERISGPRRTGAGPVRPAPDAVPGER</sequence>
<evidence type="ECO:0000256" key="5">
    <source>
        <dbReference type="ARBA" id="ARBA00022989"/>
    </source>
</evidence>
<evidence type="ECO:0000256" key="4">
    <source>
        <dbReference type="ARBA" id="ARBA00022692"/>
    </source>
</evidence>
<proteinExistence type="inferred from homology"/>
<dbReference type="PANTHER" id="PTHR40074">
    <property type="entry name" value="O-ACETYLTRANSFERASE WECH"/>
    <property type="match status" value="1"/>
</dbReference>
<feature type="transmembrane region" description="Helical" evidence="8">
    <location>
        <begin position="191"/>
        <end position="210"/>
    </location>
</feature>
<keyword evidence="4 8" id="KW-0812">Transmembrane</keyword>
<feature type="region of interest" description="Disordered" evidence="7">
    <location>
        <begin position="346"/>
        <end position="368"/>
    </location>
</feature>
<dbReference type="GO" id="GO:0009246">
    <property type="term" value="P:enterobacterial common antigen biosynthetic process"/>
    <property type="evidence" value="ECO:0007669"/>
    <property type="project" value="TreeGrafter"/>
</dbReference>
<comment type="caution">
    <text evidence="10">The sequence shown here is derived from an EMBL/GenBank/DDBJ whole genome shotgun (WGS) entry which is preliminary data.</text>
</comment>
<keyword evidence="10" id="KW-0012">Acyltransferase</keyword>
<dbReference type="PANTHER" id="PTHR40074:SF4">
    <property type="entry name" value="INNER MEMBRANE PROTEIN YCFT"/>
    <property type="match status" value="1"/>
</dbReference>
<dbReference type="Pfam" id="PF01757">
    <property type="entry name" value="Acyl_transf_3"/>
    <property type="match status" value="1"/>
</dbReference>
<keyword evidence="5 8" id="KW-1133">Transmembrane helix</keyword>
<evidence type="ECO:0000313" key="10">
    <source>
        <dbReference type="EMBL" id="MCD5313720.1"/>
    </source>
</evidence>
<dbReference type="GO" id="GO:0005886">
    <property type="term" value="C:plasma membrane"/>
    <property type="evidence" value="ECO:0007669"/>
    <property type="project" value="UniProtKB-SubCell"/>
</dbReference>
<gene>
    <name evidence="10" type="ORF">LR394_22690</name>
</gene>
<keyword evidence="3" id="KW-1003">Cell membrane</keyword>
<comment type="subcellular location">
    <subcellularLocation>
        <location evidence="1">Cell membrane</location>
        <topology evidence="1">Multi-pass membrane protein</topology>
    </subcellularLocation>
</comment>
<keyword evidence="6 8" id="KW-0472">Membrane</keyword>
<dbReference type="RefSeq" id="WP_231445204.1">
    <property type="nucleotide sequence ID" value="NZ_JAJOMB010000013.1"/>
</dbReference>
<evidence type="ECO:0000256" key="7">
    <source>
        <dbReference type="SAM" id="MobiDB-lite"/>
    </source>
</evidence>
<evidence type="ECO:0000256" key="6">
    <source>
        <dbReference type="ARBA" id="ARBA00023136"/>
    </source>
</evidence>
<name>A0A9X1SW95_9ACTN</name>
<accession>A0A9X1SW95</accession>
<evidence type="ECO:0000259" key="9">
    <source>
        <dbReference type="Pfam" id="PF01757"/>
    </source>
</evidence>
<feature type="transmembrane region" description="Helical" evidence="8">
    <location>
        <begin position="88"/>
        <end position="113"/>
    </location>
</feature>
<evidence type="ECO:0000256" key="2">
    <source>
        <dbReference type="ARBA" id="ARBA00007400"/>
    </source>
</evidence>
<feature type="transmembrane region" description="Helical" evidence="8">
    <location>
        <begin position="217"/>
        <end position="238"/>
    </location>
</feature>
<evidence type="ECO:0000256" key="3">
    <source>
        <dbReference type="ARBA" id="ARBA00022475"/>
    </source>
</evidence>
<dbReference type="AlphaFoldDB" id="A0A9X1SW95"/>
<feature type="transmembrane region" description="Helical" evidence="8">
    <location>
        <begin position="275"/>
        <end position="292"/>
    </location>
</feature>
<feature type="domain" description="Acyltransferase 3" evidence="9">
    <location>
        <begin position="17"/>
        <end position="323"/>
    </location>
</feature>
<evidence type="ECO:0000313" key="11">
    <source>
        <dbReference type="Proteomes" id="UP001138997"/>
    </source>
</evidence>
<dbReference type="GO" id="GO:0016413">
    <property type="term" value="F:O-acetyltransferase activity"/>
    <property type="evidence" value="ECO:0007669"/>
    <property type="project" value="TreeGrafter"/>
</dbReference>
<reference evidence="10" key="1">
    <citation type="submission" date="2021-11" db="EMBL/GenBank/DDBJ databases">
        <title>Streptomyces corallinus and Kineosporia corallina sp. nov., two new coral-derived marine actinobacteria.</title>
        <authorList>
            <person name="Buangrab K."/>
            <person name="Sutthacheep M."/>
            <person name="Yeemin T."/>
            <person name="Harunari E."/>
            <person name="Igarashi Y."/>
            <person name="Sripreechasak P."/>
            <person name="Kanchanasin P."/>
            <person name="Tanasupawat S."/>
            <person name="Phongsopitanun W."/>
        </authorList>
    </citation>
    <scope>NUCLEOTIDE SEQUENCE</scope>
    <source>
        <strain evidence="10">JCM 31032</strain>
    </source>
</reference>
<dbReference type="InterPro" id="IPR002656">
    <property type="entry name" value="Acyl_transf_3_dom"/>
</dbReference>
<organism evidence="10 11">
    <name type="scientific">Kineosporia babensis</name>
    <dbReference type="NCBI Taxonomy" id="499548"/>
    <lineage>
        <taxon>Bacteria</taxon>
        <taxon>Bacillati</taxon>
        <taxon>Actinomycetota</taxon>
        <taxon>Actinomycetes</taxon>
        <taxon>Kineosporiales</taxon>
        <taxon>Kineosporiaceae</taxon>
        <taxon>Kineosporia</taxon>
    </lineage>
</organism>
<comment type="similarity">
    <text evidence="2">Belongs to the acyltransferase 3 family.</text>
</comment>